<accession>A0A4U0P7D0</accession>
<proteinExistence type="inferred from homology"/>
<dbReference type="Gene3D" id="3.50.50.60">
    <property type="entry name" value="FAD/NAD(P)-binding domain"/>
    <property type="match status" value="1"/>
</dbReference>
<dbReference type="GO" id="GO:0071949">
    <property type="term" value="F:FAD binding"/>
    <property type="evidence" value="ECO:0007669"/>
    <property type="project" value="InterPro"/>
</dbReference>
<dbReference type="InterPro" id="IPR036188">
    <property type="entry name" value="FAD/NAD-bd_sf"/>
</dbReference>
<dbReference type="InterPro" id="IPR002938">
    <property type="entry name" value="FAD-bd"/>
</dbReference>
<feature type="domain" description="FAD-binding" evidence="2">
    <location>
        <begin position="16"/>
        <end position="346"/>
    </location>
</feature>
<reference evidence="3 4" key="1">
    <citation type="submission" date="2019-04" db="EMBL/GenBank/DDBJ databases">
        <title>Streptomyces piniterrae sp. nov., a heliquinomycin-producing actinomycete isolated from rhizosphere soil of Pinus yunnanensis.</title>
        <authorList>
            <person name="Zhuang X."/>
            <person name="Zhao J."/>
        </authorList>
    </citation>
    <scope>NUCLEOTIDE SEQUENCE [LARGE SCALE GENOMIC DNA]</scope>
    <source>
        <strain evidence="4">jys28</strain>
    </source>
</reference>
<comment type="caution">
    <text evidence="3">The sequence shown here is derived from an EMBL/GenBank/DDBJ whole genome shotgun (WGS) entry which is preliminary data.</text>
</comment>
<dbReference type="RefSeq" id="WP_136737617.1">
    <property type="nucleotide sequence ID" value="NZ_SUMB01000001.1"/>
</dbReference>
<protein>
    <submittedName>
        <fullName evidence="3">Oxidoreductase</fullName>
    </submittedName>
</protein>
<evidence type="ECO:0000256" key="1">
    <source>
        <dbReference type="ARBA" id="ARBA00038396"/>
    </source>
</evidence>
<dbReference type="AlphaFoldDB" id="A0A4U0P7D0"/>
<sequence length="374" mass="39845">MTEPVLGPRDHGDDHYDAVVAGGGPAGCAAALVLARAGRSVLLADAGTGAPKIGEALVGAARTILDDLGVGDRVPGPGHLPCHGNTSAWGSSALHTVDFIRDPYGLGWHLDRPVFDRRLRDCARAAGADVAERTAVRRPRRRGAGWTVDLRGPAGVRAVDCAWVVDATGRAAAIAAHCGARRDRRDRLIATYLTLGQDSAAADTRSLVESDPDGWWYTALLPSRRRLLTYFTDADLPSAALQALPAFRQRLSLTRHTAPLPQAHGFPGHTAPRRAAAHSARLDPVCGDGWIAAGDAAAAFDPLSSQGILTALYSGLRAGEAVDGSLRGKRQALETYAASMASVLNAYTRDHRTTYAMERRWPWHPFWARRLGTG</sequence>
<dbReference type="PANTHER" id="PTHR43747:SF1">
    <property type="entry name" value="SLR1998 PROTEIN"/>
    <property type="match status" value="1"/>
</dbReference>
<dbReference type="SUPFAM" id="SSF51905">
    <property type="entry name" value="FAD/NAD(P)-binding domain"/>
    <property type="match status" value="1"/>
</dbReference>
<dbReference type="PANTHER" id="PTHR43747">
    <property type="entry name" value="FAD-BINDING PROTEIN"/>
    <property type="match status" value="1"/>
</dbReference>
<dbReference type="EMBL" id="SUMB01000001">
    <property type="protein sequence ID" value="TJZ58664.1"/>
    <property type="molecule type" value="Genomic_DNA"/>
</dbReference>
<name>A0A4U0P7D0_9ACTN</name>
<organism evidence="3 4">
    <name type="scientific">Streptomyces piniterrae</name>
    <dbReference type="NCBI Taxonomy" id="2571125"/>
    <lineage>
        <taxon>Bacteria</taxon>
        <taxon>Bacillati</taxon>
        <taxon>Actinomycetota</taxon>
        <taxon>Actinomycetes</taxon>
        <taxon>Kitasatosporales</taxon>
        <taxon>Streptomycetaceae</taxon>
        <taxon>Streptomyces</taxon>
    </lineage>
</organism>
<evidence type="ECO:0000259" key="2">
    <source>
        <dbReference type="Pfam" id="PF01494"/>
    </source>
</evidence>
<evidence type="ECO:0000313" key="3">
    <source>
        <dbReference type="EMBL" id="TJZ58664.1"/>
    </source>
</evidence>
<gene>
    <name evidence="3" type="ORF">FCH28_00280</name>
</gene>
<dbReference type="OrthoDB" id="9799983at2"/>
<dbReference type="Proteomes" id="UP000308697">
    <property type="component" value="Unassembled WGS sequence"/>
</dbReference>
<evidence type="ECO:0000313" key="4">
    <source>
        <dbReference type="Proteomes" id="UP000308697"/>
    </source>
</evidence>
<dbReference type="PRINTS" id="PR00420">
    <property type="entry name" value="RNGMNOXGNASE"/>
</dbReference>
<comment type="similarity">
    <text evidence="1">Belongs to the flavin-dependent halogenase family. Bacterial tryptophan halogenase subfamily.</text>
</comment>
<dbReference type="Pfam" id="PF01494">
    <property type="entry name" value="FAD_binding_3"/>
    <property type="match status" value="1"/>
</dbReference>
<dbReference type="InterPro" id="IPR050816">
    <property type="entry name" value="Flavin-dep_Halogenase_NPB"/>
</dbReference>
<keyword evidence="4" id="KW-1185">Reference proteome</keyword>
<dbReference type="Gene3D" id="3.30.9.100">
    <property type="match status" value="1"/>
</dbReference>